<gene>
    <name evidence="1" type="ORF">LTR25_003855</name>
</gene>
<dbReference type="Proteomes" id="UP001345827">
    <property type="component" value="Unassembled WGS sequence"/>
</dbReference>
<comment type="caution">
    <text evidence="1">The sequence shown here is derived from an EMBL/GenBank/DDBJ whole genome shotgun (WGS) entry which is preliminary data.</text>
</comment>
<dbReference type="AlphaFoldDB" id="A0AAV9QDT3"/>
<organism evidence="1 2">
    <name type="scientific">Vermiconidia calcicola</name>
    <dbReference type="NCBI Taxonomy" id="1690605"/>
    <lineage>
        <taxon>Eukaryota</taxon>
        <taxon>Fungi</taxon>
        <taxon>Dikarya</taxon>
        <taxon>Ascomycota</taxon>
        <taxon>Pezizomycotina</taxon>
        <taxon>Dothideomycetes</taxon>
        <taxon>Dothideomycetidae</taxon>
        <taxon>Mycosphaerellales</taxon>
        <taxon>Extremaceae</taxon>
        <taxon>Vermiconidia</taxon>
    </lineage>
</organism>
<sequence>MYTQYVAKGAHDVQLSLEYAQECYLSDTSNDLLSLSSKTSSNNMSSLCRSFKKPNLNWETRTGLCPFHSQMCHERSRTLVFDTGYIDSHDDLGINANPKDRLRYRRNTTCAVLNGDGRINGWGGQIVNSSSPRPAPQEAHAYYGPSLYKGTNWTYSYSNFASFYDNFTAQVTLPYQLDVEQAMAVTSPQYTESDFEPIPELVQEKADLALLFLSFTGMYLGPVDDPWYSAHHQQAFDTGLPFLNDRTQRSIECSELWLRPL</sequence>
<reference evidence="1 2" key="1">
    <citation type="submission" date="2023-06" db="EMBL/GenBank/DDBJ databases">
        <title>Black Yeasts Isolated from many extreme environments.</title>
        <authorList>
            <person name="Coleine C."/>
            <person name="Stajich J.E."/>
            <person name="Selbmann L."/>
        </authorList>
    </citation>
    <scope>NUCLEOTIDE SEQUENCE [LARGE SCALE GENOMIC DNA]</scope>
    <source>
        <strain evidence="1 2">CCFEE 5887</strain>
    </source>
</reference>
<keyword evidence="2" id="KW-1185">Reference proteome</keyword>
<name>A0AAV9QDT3_9PEZI</name>
<proteinExistence type="predicted"/>
<evidence type="ECO:0000313" key="1">
    <source>
        <dbReference type="EMBL" id="KAK5540150.1"/>
    </source>
</evidence>
<evidence type="ECO:0000313" key="2">
    <source>
        <dbReference type="Proteomes" id="UP001345827"/>
    </source>
</evidence>
<protein>
    <submittedName>
        <fullName evidence="1">Uncharacterized protein</fullName>
    </submittedName>
</protein>
<accession>A0AAV9QDT3</accession>
<dbReference type="EMBL" id="JAXLQG010000005">
    <property type="protein sequence ID" value="KAK5540150.1"/>
    <property type="molecule type" value="Genomic_DNA"/>
</dbReference>